<protein>
    <submittedName>
        <fullName evidence="3">Uncharacterized protein</fullName>
    </submittedName>
</protein>
<evidence type="ECO:0000313" key="3">
    <source>
        <dbReference type="EMBL" id="VFK25715.1"/>
    </source>
</evidence>
<evidence type="ECO:0000313" key="2">
    <source>
        <dbReference type="EMBL" id="VFK09864.1"/>
    </source>
</evidence>
<evidence type="ECO:0000256" key="1">
    <source>
        <dbReference type="SAM" id="MobiDB-lite"/>
    </source>
</evidence>
<reference evidence="3" key="1">
    <citation type="submission" date="2019-02" db="EMBL/GenBank/DDBJ databases">
        <authorList>
            <person name="Gruber-Vodicka R. H."/>
            <person name="Seah K. B. B."/>
        </authorList>
    </citation>
    <scope>NUCLEOTIDE SEQUENCE</scope>
    <source>
        <strain evidence="2">BECK_S312</strain>
        <strain evidence="3">BECK_S426</strain>
    </source>
</reference>
<accession>A0A450X8U5</accession>
<feature type="region of interest" description="Disordered" evidence="1">
    <location>
        <begin position="35"/>
        <end position="55"/>
    </location>
</feature>
<feature type="compositionally biased region" description="Basic and acidic residues" evidence="1">
    <location>
        <begin position="35"/>
        <end position="44"/>
    </location>
</feature>
<dbReference type="AlphaFoldDB" id="A0A450X8U5"/>
<proteinExistence type="predicted"/>
<dbReference type="EMBL" id="CAADFM010000028">
    <property type="protein sequence ID" value="VFK09864.1"/>
    <property type="molecule type" value="Genomic_DNA"/>
</dbReference>
<sequence>MKMLDTFYRTITNDAILKADPNFLMVDPGASCWRTDSRMQDSGRTRSIPGRRGSG</sequence>
<dbReference type="EMBL" id="CAADFP010000024">
    <property type="protein sequence ID" value="VFK25715.1"/>
    <property type="molecule type" value="Genomic_DNA"/>
</dbReference>
<gene>
    <name evidence="2" type="ORF">BECKLPF1236A_GA0070988_1002817</name>
    <name evidence="3" type="ORF">BECKLPF1236C_GA0070990_1002418</name>
</gene>
<name>A0A450X8U5_9GAMM</name>
<organism evidence="3">
    <name type="scientific">Candidatus Kentrum sp. LPFa</name>
    <dbReference type="NCBI Taxonomy" id="2126335"/>
    <lineage>
        <taxon>Bacteria</taxon>
        <taxon>Pseudomonadati</taxon>
        <taxon>Pseudomonadota</taxon>
        <taxon>Gammaproteobacteria</taxon>
        <taxon>Candidatus Kentrum</taxon>
    </lineage>
</organism>